<dbReference type="Pfam" id="PF00535">
    <property type="entry name" value="Glycos_transf_2"/>
    <property type="match status" value="1"/>
</dbReference>
<dbReference type="GO" id="GO:0016758">
    <property type="term" value="F:hexosyltransferase activity"/>
    <property type="evidence" value="ECO:0007669"/>
    <property type="project" value="UniProtKB-ARBA"/>
</dbReference>
<organism evidence="3 4">
    <name type="scientific">Metabacillus litoralis</name>
    <dbReference type="NCBI Taxonomy" id="152268"/>
    <lineage>
        <taxon>Bacteria</taxon>
        <taxon>Bacillati</taxon>
        <taxon>Bacillota</taxon>
        <taxon>Bacilli</taxon>
        <taxon>Bacillales</taxon>
        <taxon>Bacillaceae</taxon>
        <taxon>Metabacillus</taxon>
    </lineage>
</organism>
<dbReference type="InterPro" id="IPR001173">
    <property type="entry name" value="Glyco_trans_2-like"/>
</dbReference>
<proteinExistence type="inferred from homology"/>
<dbReference type="Proteomes" id="UP000321363">
    <property type="component" value="Unassembled WGS sequence"/>
</dbReference>
<dbReference type="PANTHER" id="PTHR22916">
    <property type="entry name" value="GLYCOSYLTRANSFERASE"/>
    <property type="match status" value="1"/>
</dbReference>
<keyword evidence="4" id="KW-1185">Reference proteome</keyword>
<evidence type="ECO:0000259" key="2">
    <source>
        <dbReference type="Pfam" id="PF00535"/>
    </source>
</evidence>
<feature type="domain" description="Glycosyltransferase 2-like" evidence="2">
    <location>
        <begin position="4"/>
        <end position="164"/>
    </location>
</feature>
<accession>A0A5C6VV88</accession>
<dbReference type="RefSeq" id="WP_146949717.1">
    <property type="nucleotide sequence ID" value="NZ_VOQF01000009.1"/>
</dbReference>
<evidence type="ECO:0000313" key="4">
    <source>
        <dbReference type="Proteomes" id="UP000321363"/>
    </source>
</evidence>
<gene>
    <name evidence="3" type="ORF">FS935_16345</name>
</gene>
<dbReference type="InterPro" id="IPR029044">
    <property type="entry name" value="Nucleotide-diphossugar_trans"/>
</dbReference>
<sequence length="277" mass="31966">MKISIVIATYNRLLELGELLESISKQTVLPHEVIIVNDGGESVAVLVDLYKELPIKAIELTENVKHVKARNIGVQQATGDAIMLCDDDDMIVANHIEQAQLYLREADFIYFDAEIVAFEIQDQTRYPLSRRTFAYQYDIEEMRKFSTYIPSGSVYKRNVHEKIGLFDSEVHNYWDWDFILRAAKVCNIQRVPTASVIYAFSENGNNQSAELNERRKLYLDKLCEKHDLGDLPTKNFFVLLEEPYMKQREAQTNIVWDGKPFVSRLANLEVNDVTPSH</sequence>
<reference evidence="3 4" key="1">
    <citation type="journal article" date="2005" name="Int. J. Syst. Evol. Microbiol.">
        <title>Bacillus litoralis sp. nov., isolated from a tidal flat of the Yellow Sea in Korea.</title>
        <authorList>
            <person name="Yoon J.H."/>
            <person name="Oh T.K."/>
        </authorList>
    </citation>
    <scope>NUCLEOTIDE SEQUENCE [LARGE SCALE GENOMIC DNA]</scope>
    <source>
        <strain evidence="3 4">SW-211</strain>
    </source>
</reference>
<dbReference type="PANTHER" id="PTHR22916:SF3">
    <property type="entry name" value="UDP-GLCNAC:BETAGAL BETA-1,3-N-ACETYLGLUCOSAMINYLTRANSFERASE-LIKE PROTEIN 1"/>
    <property type="match status" value="1"/>
</dbReference>
<comment type="caution">
    <text evidence="3">The sequence shown here is derived from an EMBL/GenBank/DDBJ whole genome shotgun (WGS) entry which is preliminary data.</text>
</comment>
<comment type="similarity">
    <text evidence="1">Belongs to the glycosyltransferase 2 family.</text>
</comment>
<evidence type="ECO:0000313" key="3">
    <source>
        <dbReference type="EMBL" id="TXC89452.1"/>
    </source>
</evidence>
<dbReference type="Gene3D" id="3.90.550.10">
    <property type="entry name" value="Spore Coat Polysaccharide Biosynthesis Protein SpsA, Chain A"/>
    <property type="match status" value="1"/>
</dbReference>
<keyword evidence="3" id="KW-0808">Transferase</keyword>
<evidence type="ECO:0000256" key="1">
    <source>
        <dbReference type="ARBA" id="ARBA00006739"/>
    </source>
</evidence>
<name>A0A5C6VV88_9BACI</name>
<dbReference type="OrthoDB" id="396512at2"/>
<protein>
    <submittedName>
        <fullName evidence="3">Glycosyltransferase family 2 protein</fullName>
    </submittedName>
</protein>
<dbReference type="AlphaFoldDB" id="A0A5C6VV88"/>
<dbReference type="SUPFAM" id="SSF53448">
    <property type="entry name" value="Nucleotide-diphospho-sugar transferases"/>
    <property type="match status" value="1"/>
</dbReference>
<dbReference type="EMBL" id="VOQF01000009">
    <property type="protein sequence ID" value="TXC89452.1"/>
    <property type="molecule type" value="Genomic_DNA"/>
</dbReference>
<dbReference type="CDD" id="cd00761">
    <property type="entry name" value="Glyco_tranf_GTA_type"/>
    <property type="match status" value="1"/>
</dbReference>